<evidence type="ECO:0000313" key="4">
    <source>
        <dbReference type="Proteomes" id="UP000759103"/>
    </source>
</evidence>
<feature type="compositionally biased region" description="Low complexity" evidence="1">
    <location>
        <begin position="255"/>
        <end position="270"/>
    </location>
</feature>
<organism evidence="3 4">
    <name type="scientific">Sphingomonas citri</name>
    <dbReference type="NCBI Taxonomy" id="2862499"/>
    <lineage>
        <taxon>Bacteria</taxon>
        <taxon>Pseudomonadati</taxon>
        <taxon>Pseudomonadota</taxon>
        <taxon>Alphaproteobacteria</taxon>
        <taxon>Sphingomonadales</taxon>
        <taxon>Sphingomonadaceae</taxon>
        <taxon>Sphingomonas</taxon>
    </lineage>
</organism>
<sequence>MTATKLGALALILAGTGLASCTTLGGNIKGNFSCIAPDGICAPSSTIDDRALALIAGEDGDRMITPAGPYSAPATDDRGGQSMAARSVAGGFQSAAATPARSQERVLRIVFPAQIDAAGRLREQTAIHAVVQRGEWQRELASNAVATTPAEVASAAGGDTLLAAVDRADPPITGDTDMGMDPDMPSAAAVAAARAPVDPVGNIKDQVARQLARNPRRMPASTTPVYRQSRAPIAVPAAPTSGRAITPTPRPSPTAPQARTATTQAIGTPKPATPSPSAPARPATAPTATSAITVPTHATQAGRTALAAVGANPAIRAGLARVEPEAREAVKANGVIPVLRAPSFPGVDQ</sequence>
<protein>
    <submittedName>
        <fullName evidence="3">Conjugal transfer protein</fullName>
    </submittedName>
</protein>
<name>A0ABS7BT25_9SPHN</name>
<keyword evidence="4" id="KW-1185">Reference proteome</keyword>
<evidence type="ECO:0000313" key="3">
    <source>
        <dbReference type="EMBL" id="MBW6532731.1"/>
    </source>
</evidence>
<dbReference type="Proteomes" id="UP000759103">
    <property type="component" value="Unassembled WGS sequence"/>
</dbReference>
<accession>A0ABS7BT25</accession>
<keyword evidence="2" id="KW-0732">Signal</keyword>
<feature type="chain" id="PRO_5045089786" evidence="2">
    <location>
        <begin position="20"/>
        <end position="349"/>
    </location>
</feature>
<comment type="caution">
    <text evidence="3">The sequence shown here is derived from an EMBL/GenBank/DDBJ whole genome shotgun (WGS) entry which is preliminary data.</text>
</comment>
<reference evidence="3 4" key="1">
    <citation type="submission" date="2021-07" db="EMBL/GenBank/DDBJ databases">
        <title>Sphingomonas sp.</title>
        <authorList>
            <person name="Feng G."/>
            <person name="Li J."/>
            <person name="Pan M."/>
        </authorList>
    </citation>
    <scope>NUCLEOTIDE SEQUENCE [LARGE SCALE GENOMIC DNA]</scope>
    <source>
        <strain evidence="3 4">RRHST34</strain>
    </source>
</reference>
<dbReference type="EMBL" id="JAHXZN010000009">
    <property type="protein sequence ID" value="MBW6532731.1"/>
    <property type="molecule type" value="Genomic_DNA"/>
</dbReference>
<feature type="region of interest" description="Disordered" evidence="1">
    <location>
        <begin position="237"/>
        <end position="288"/>
    </location>
</feature>
<evidence type="ECO:0000256" key="1">
    <source>
        <dbReference type="SAM" id="MobiDB-lite"/>
    </source>
</evidence>
<proteinExistence type="predicted"/>
<evidence type="ECO:0000256" key="2">
    <source>
        <dbReference type="SAM" id="SignalP"/>
    </source>
</evidence>
<gene>
    <name evidence="3" type="ORF">KZ820_18465</name>
</gene>
<feature type="signal peptide" evidence="2">
    <location>
        <begin position="1"/>
        <end position="19"/>
    </location>
</feature>
<dbReference type="PROSITE" id="PS51257">
    <property type="entry name" value="PROKAR_LIPOPROTEIN"/>
    <property type="match status" value="1"/>
</dbReference>
<dbReference type="RefSeq" id="WP_219750313.1">
    <property type="nucleotide sequence ID" value="NZ_JAHXZN010000009.1"/>
</dbReference>